<protein>
    <submittedName>
        <fullName evidence="12">Sodium/proton antiporter, CPA1 family</fullName>
    </submittedName>
    <submittedName>
        <fullName evidence="11">Sodium:proton antiporter</fullName>
    </submittedName>
</protein>
<evidence type="ECO:0000256" key="6">
    <source>
        <dbReference type="ARBA" id="ARBA00022989"/>
    </source>
</evidence>
<dbReference type="GO" id="GO:0005886">
    <property type="term" value="C:plasma membrane"/>
    <property type="evidence" value="ECO:0007669"/>
    <property type="project" value="UniProtKB-SubCell"/>
</dbReference>
<evidence type="ECO:0000313" key="11">
    <source>
        <dbReference type="EMBL" id="RDI72303.1"/>
    </source>
</evidence>
<evidence type="ECO:0000256" key="5">
    <source>
        <dbReference type="ARBA" id="ARBA00022692"/>
    </source>
</evidence>
<evidence type="ECO:0000313" key="12">
    <source>
        <dbReference type="EMBL" id="SDQ10710.1"/>
    </source>
</evidence>
<dbReference type="InterPro" id="IPR038770">
    <property type="entry name" value="Na+/solute_symporter_sf"/>
</dbReference>
<dbReference type="OrthoDB" id="157118at2157"/>
<evidence type="ECO:0000256" key="9">
    <source>
        <dbReference type="SAM" id="Phobius"/>
    </source>
</evidence>
<dbReference type="PANTHER" id="PTHR32507:SF8">
    <property type="entry name" value="CNH1P"/>
    <property type="match status" value="1"/>
</dbReference>
<evidence type="ECO:0000256" key="8">
    <source>
        <dbReference type="ARBA" id="ARBA00023136"/>
    </source>
</evidence>
<keyword evidence="5 9" id="KW-0812">Transmembrane</keyword>
<accession>A0A1H0Y6J4</accession>
<dbReference type="PANTHER" id="PTHR32507">
    <property type="entry name" value="NA(+)/H(+) ANTIPORTER 1"/>
    <property type="match status" value="1"/>
</dbReference>
<keyword evidence="14" id="KW-1185">Reference proteome</keyword>
<dbReference type="Proteomes" id="UP000255421">
    <property type="component" value="Unassembled WGS sequence"/>
</dbReference>
<dbReference type="InterPro" id="IPR006153">
    <property type="entry name" value="Cation/H_exchanger_TM"/>
</dbReference>
<keyword evidence="2" id="KW-0813">Transport</keyword>
<evidence type="ECO:0000256" key="7">
    <source>
        <dbReference type="ARBA" id="ARBA00023065"/>
    </source>
</evidence>
<keyword evidence="4" id="KW-1003">Cell membrane</keyword>
<keyword evidence="8 9" id="KW-0472">Membrane</keyword>
<reference evidence="13" key="2">
    <citation type="submission" date="2016-10" db="EMBL/GenBank/DDBJ databases">
        <authorList>
            <person name="Varghese N."/>
            <person name="Submissions S."/>
        </authorList>
    </citation>
    <scope>NUCLEOTIDE SEQUENCE [LARGE SCALE GENOMIC DNA]</scope>
    <source>
        <strain evidence="13">CGMCC 1.12397</strain>
    </source>
</reference>
<dbReference type="GO" id="GO:1902600">
    <property type="term" value="P:proton transmembrane transport"/>
    <property type="evidence" value="ECO:0007669"/>
    <property type="project" value="InterPro"/>
</dbReference>
<keyword evidence="7" id="KW-0406">Ion transport</keyword>
<keyword evidence="3" id="KW-0050">Antiport</keyword>
<evidence type="ECO:0000259" key="10">
    <source>
        <dbReference type="Pfam" id="PF00999"/>
    </source>
</evidence>
<feature type="transmembrane region" description="Helical" evidence="9">
    <location>
        <begin position="36"/>
        <end position="55"/>
    </location>
</feature>
<dbReference type="AlphaFoldDB" id="A0A1H0Y6J4"/>
<feature type="domain" description="Cation/H+ exchanger transmembrane" evidence="10">
    <location>
        <begin position="22"/>
        <end position="416"/>
    </location>
</feature>
<feature type="transmembrane region" description="Helical" evidence="9">
    <location>
        <begin position="305"/>
        <end position="324"/>
    </location>
</feature>
<dbReference type="EMBL" id="QQST01000001">
    <property type="protein sequence ID" value="RDI72303.1"/>
    <property type="molecule type" value="Genomic_DNA"/>
</dbReference>
<sequence length="432" mass="46277">MALEFYDLVLILLGVAVLGTGLLPRYVQQLPLSRPLIWVAFGFAIFSLPLGLPSLDPVLQGEFTERITEFGVIIALMVAGLKLDRPPGLRGWESTWRLIGITMPVTIGLAALVGWWVVGLTIPSAMLLGAVIAPTDPVLASEVQVEGPEGSDEDEMLDDADGGEDEARFALTSEAGLNDGFAFPFTYLAIAMALMGVSPGNWVGEWFLVDVLFRIAVGLAVGAGLGWVMAKLVFVEEISPEAPMARSLLGVEALGATLLVYGFIEFIGGYGFIGVFVAAVTIRNYEYRHAYYDPLHDVAEQAEQLTMAAIMILFGGLIASGLFAPLTWELVVASVLIVLVVRPVSGIVALLGFDRSWAERLVISFYGLRGIGTFYYLAYALNEAAFRDANVLWAVSGLAVLLSVVLGGITATPVVEEWLGESPEVETPDTSG</sequence>
<dbReference type="Pfam" id="PF00999">
    <property type="entry name" value="Na_H_Exchanger"/>
    <property type="match status" value="1"/>
</dbReference>
<keyword evidence="6 9" id="KW-1133">Transmembrane helix</keyword>
<feature type="transmembrane region" description="Helical" evidence="9">
    <location>
        <begin position="95"/>
        <end position="118"/>
    </location>
</feature>
<feature type="transmembrane region" description="Helical" evidence="9">
    <location>
        <begin position="181"/>
        <end position="204"/>
    </location>
</feature>
<feature type="transmembrane region" description="Helical" evidence="9">
    <location>
        <begin position="391"/>
        <end position="415"/>
    </location>
</feature>
<dbReference type="RefSeq" id="WP_092532212.1">
    <property type="nucleotide sequence ID" value="NZ_FNKQ01000001.1"/>
</dbReference>
<reference evidence="12" key="1">
    <citation type="submission" date="2016-10" db="EMBL/GenBank/DDBJ databases">
        <authorList>
            <person name="de Groot N.N."/>
        </authorList>
    </citation>
    <scope>NUCLEOTIDE SEQUENCE [LARGE SCALE GENOMIC DNA]</scope>
    <source>
        <strain evidence="12">CGMCC 1.12397</strain>
    </source>
</reference>
<reference evidence="11 14" key="3">
    <citation type="submission" date="2018-07" db="EMBL/GenBank/DDBJ databases">
        <title>Genome sequence of extremly halophilic archaeon Halopelagius longus strain BC12-B1.</title>
        <authorList>
            <person name="Zhang X."/>
        </authorList>
    </citation>
    <scope>NUCLEOTIDE SEQUENCE [LARGE SCALE GENOMIC DNA]</scope>
    <source>
        <strain evidence="11 14">BC12-B1</strain>
    </source>
</reference>
<evidence type="ECO:0000256" key="4">
    <source>
        <dbReference type="ARBA" id="ARBA00022475"/>
    </source>
</evidence>
<feature type="transmembrane region" description="Helical" evidence="9">
    <location>
        <begin position="6"/>
        <end position="24"/>
    </location>
</feature>
<dbReference type="GO" id="GO:0015297">
    <property type="term" value="F:antiporter activity"/>
    <property type="evidence" value="ECO:0007669"/>
    <property type="project" value="UniProtKB-KW"/>
</dbReference>
<dbReference type="EMBL" id="FNKQ01000001">
    <property type="protein sequence ID" value="SDQ10710.1"/>
    <property type="molecule type" value="Genomic_DNA"/>
</dbReference>
<evidence type="ECO:0000313" key="14">
    <source>
        <dbReference type="Proteomes" id="UP000255421"/>
    </source>
</evidence>
<proteinExistence type="predicted"/>
<evidence type="ECO:0000256" key="3">
    <source>
        <dbReference type="ARBA" id="ARBA00022449"/>
    </source>
</evidence>
<name>A0A1H0Y6J4_9EURY</name>
<feature type="transmembrane region" description="Helical" evidence="9">
    <location>
        <begin position="254"/>
        <end position="282"/>
    </location>
</feature>
<feature type="transmembrane region" description="Helical" evidence="9">
    <location>
        <begin position="330"/>
        <end position="353"/>
    </location>
</feature>
<gene>
    <name evidence="11" type="ORF">DWB78_11600</name>
    <name evidence="12" type="ORF">SAMN05216278_0432</name>
</gene>
<dbReference type="Gene3D" id="1.20.1530.20">
    <property type="match status" value="1"/>
</dbReference>
<evidence type="ECO:0000256" key="1">
    <source>
        <dbReference type="ARBA" id="ARBA00004651"/>
    </source>
</evidence>
<feature type="transmembrane region" description="Helical" evidence="9">
    <location>
        <begin position="67"/>
        <end position="83"/>
    </location>
</feature>
<feature type="transmembrane region" description="Helical" evidence="9">
    <location>
        <begin position="360"/>
        <end position="379"/>
    </location>
</feature>
<evidence type="ECO:0000313" key="13">
    <source>
        <dbReference type="Proteomes" id="UP000199289"/>
    </source>
</evidence>
<organism evidence="12 13">
    <name type="scientific">Halopelagius longus</name>
    <dbReference type="NCBI Taxonomy" id="1236180"/>
    <lineage>
        <taxon>Archaea</taxon>
        <taxon>Methanobacteriati</taxon>
        <taxon>Methanobacteriota</taxon>
        <taxon>Stenosarchaea group</taxon>
        <taxon>Halobacteria</taxon>
        <taxon>Halobacteriales</taxon>
        <taxon>Haloferacaceae</taxon>
    </lineage>
</organism>
<dbReference type="Proteomes" id="UP000199289">
    <property type="component" value="Unassembled WGS sequence"/>
</dbReference>
<feature type="transmembrane region" description="Helical" evidence="9">
    <location>
        <begin position="211"/>
        <end position="234"/>
    </location>
</feature>
<evidence type="ECO:0000256" key="2">
    <source>
        <dbReference type="ARBA" id="ARBA00022448"/>
    </source>
</evidence>
<comment type="subcellular location">
    <subcellularLocation>
        <location evidence="1">Cell membrane</location>
        <topology evidence="1">Multi-pass membrane protein</topology>
    </subcellularLocation>
</comment>